<dbReference type="GO" id="GO:0005737">
    <property type="term" value="C:cytoplasm"/>
    <property type="evidence" value="ECO:0007669"/>
    <property type="project" value="TreeGrafter"/>
</dbReference>
<proteinExistence type="predicted"/>
<dbReference type="InterPro" id="IPR020850">
    <property type="entry name" value="GED_dom"/>
</dbReference>
<dbReference type="PROSITE" id="PS51718">
    <property type="entry name" value="G_DYNAMIN_2"/>
    <property type="match status" value="1"/>
</dbReference>
<dbReference type="EMBL" id="KN840556">
    <property type="protein sequence ID" value="KIP04983.1"/>
    <property type="molecule type" value="Genomic_DNA"/>
</dbReference>
<dbReference type="SMART" id="SM00053">
    <property type="entry name" value="DYNc"/>
    <property type="match status" value="1"/>
</dbReference>
<evidence type="ECO:0008006" key="7">
    <source>
        <dbReference type="Google" id="ProtNLM"/>
    </source>
</evidence>
<dbReference type="GO" id="GO:0005525">
    <property type="term" value="F:GTP binding"/>
    <property type="evidence" value="ECO:0007669"/>
    <property type="project" value="InterPro"/>
</dbReference>
<dbReference type="OrthoDB" id="5061070at2759"/>
<name>A0A0C3PGR8_PHLG1</name>
<dbReference type="GO" id="GO:0008017">
    <property type="term" value="F:microtubule binding"/>
    <property type="evidence" value="ECO:0007669"/>
    <property type="project" value="TreeGrafter"/>
</dbReference>
<evidence type="ECO:0000313" key="5">
    <source>
        <dbReference type="EMBL" id="KIP04983.1"/>
    </source>
</evidence>
<sequence>MDIPRIVVIGSQSAGKSSLIEAISGITLPRAGGTCTRVPTECKLSSSDRPWQCIVTLRFIYEPGGQARGQPSVVQFGSIIYDKSEVEDRVRRAQRAILSPGTSSETFLTGEPAVSREVDFSKNCISLQISGPGVADLSFCDLPGMIASGEDKETIENLVTSYIEKSSCIILLTVACETDWENQRGFEVAQQYDPHGKRTIGVLTKPDRIPAGEEALWTPYIRNEKRPLEHGWFSVKRPDSQTIQAGITWEEARREEIDYFTSTSPWSTLHFEHQQHLGTTNLTEKLSNLLSALIAKSRLPELRDELQKLIRTTKEIIDTLPRPPSEDASAEIFHLIGEFIKDLGVYLKGTPYADGLLQAIRPHQVIFRKAIRATAPRFCSQTDDPECDGRAYVVASVSESDRDDAAYIEAATFAFLANEEDARESITRELPDHYPFVVAKEYIMTIIDEWDLPAQKLFDAVYHSLHAKMKMLTKKHFGSFAQGGLHAHVNAVTAEYMKQCGEEARRRITWLLELEKRPRTLNDHYYSDYRDKFLAYYRGCRHSDRHGSLITSLQTYRAPSKPAASDSLDFTACTTKVLTGLQEIGISSKAMDLPKLLPSDPLEPALHIMATVRAYFQVAYKRFVDNVPMAIDHELVLGLERDRGLENALLKGLGITGPNGFQRCKEYLQEPPQVVARREELEKRWERLESAKKELMDLWV</sequence>
<dbReference type="Pfam" id="PF01031">
    <property type="entry name" value="Dynamin_M"/>
    <property type="match status" value="1"/>
</dbReference>
<dbReference type="InterPro" id="IPR000375">
    <property type="entry name" value="Dynamin_stalk"/>
</dbReference>
<dbReference type="Pfam" id="PF00350">
    <property type="entry name" value="Dynamin_N"/>
    <property type="match status" value="1"/>
</dbReference>
<dbReference type="InterPro" id="IPR022812">
    <property type="entry name" value="Dynamin"/>
</dbReference>
<evidence type="ECO:0000256" key="1">
    <source>
        <dbReference type="ARBA" id="ARBA00022741"/>
    </source>
</evidence>
<keyword evidence="6" id="KW-1185">Reference proteome</keyword>
<dbReference type="InterPro" id="IPR030381">
    <property type="entry name" value="G_DYNAMIN_dom"/>
</dbReference>
<keyword evidence="1" id="KW-0547">Nucleotide-binding</keyword>
<evidence type="ECO:0000259" key="4">
    <source>
        <dbReference type="PROSITE" id="PS51718"/>
    </source>
</evidence>
<feature type="domain" description="GED" evidence="3">
    <location>
        <begin position="605"/>
        <end position="700"/>
    </location>
</feature>
<evidence type="ECO:0000256" key="2">
    <source>
        <dbReference type="ARBA" id="ARBA00023134"/>
    </source>
</evidence>
<dbReference type="GO" id="GO:0016020">
    <property type="term" value="C:membrane"/>
    <property type="evidence" value="ECO:0007669"/>
    <property type="project" value="TreeGrafter"/>
</dbReference>
<dbReference type="PANTHER" id="PTHR11566">
    <property type="entry name" value="DYNAMIN"/>
    <property type="match status" value="1"/>
</dbReference>
<gene>
    <name evidence="5" type="ORF">PHLGIDRAFT_108815</name>
</gene>
<dbReference type="GO" id="GO:0003924">
    <property type="term" value="F:GTPase activity"/>
    <property type="evidence" value="ECO:0007669"/>
    <property type="project" value="InterPro"/>
</dbReference>
<dbReference type="PROSITE" id="PS51388">
    <property type="entry name" value="GED"/>
    <property type="match status" value="1"/>
</dbReference>
<dbReference type="GO" id="GO:0005874">
    <property type="term" value="C:microtubule"/>
    <property type="evidence" value="ECO:0007669"/>
    <property type="project" value="TreeGrafter"/>
</dbReference>
<evidence type="ECO:0000259" key="3">
    <source>
        <dbReference type="PROSITE" id="PS51388"/>
    </source>
</evidence>
<dbReference type="Pfam" id="PF02212">
    <property type="entry name" value="GED"/>
    <property type="match status" value="1"/>
</dbReference>
<dbReference type="Gene3D" id="1.20.120.1240">
    <property type="entry name" value="Dynamin, middle domain"/>
    <property type="match status" value="1"/>
</dbReference>
<dbReference type="PRINTS" id="PR00195">
    <property type="entry name" value="DYNAMIN"/>
</dbReference>
<evidence type="ECO:0000313" key="6">
    <source>
        <dbReference type="Proteomes" id="UP000053257"/>
    </source>
</evidence>
<reference evidence="5 6" key="1">
    <citation type="journal article" date="2014" name="PLoS Genet.">
        <title>Analysis of the Phlebiopsis gigantea genome, transcriptome and secretome provides insight into its pioneer colonization strategies of wood.</title>
        <authorList>
            <person name="Hori C."/>
            <person name="Ishida T."/>
            <person name="Igarashi K."/>
            <person name="Samejima M."/>
            <person name="Suzuki H."/>
            <person name="Master E."/>
            <person name="Ferreira P."/>
            <person name="Ruiz-Duenas F.J."/>
            <person name="Held B."/>
            <person name="Canessa P."/>
            <person name="Larrondo L.F."/>
            <person name="Schmoll M."/>
            <person name="Druzhinina I.S."/>
            <person name="Kubicek C.P."/>
            <person name="Gaskell J.A."/>
            <person name="Kersten P."/>
            <person name="St John F."/>
            <person name="Glasner J."/>
            <person name="Sabat G."/>
            <person name="Splinter BonDurant S."/>
            <person name="Syed K."/>
            <person name="Yadav J."/>
            <person name="Mgbeahuruike A.C."/>
            <person name="Kovalchuk A."/>
            <person name="Asiegbu F.O."/>
            <person name="Lackner G."/>
            <person name="Hoffmeister D."/>
            <person name="Rencoret J."/>
            <person name="Gutierrez A."/>
            <person name="Sun H."/>
            <person name="Lindquist E."/>
            <person name="Barry K."/>
            <person name="Riley R."/>
            <person name="Grigoriev I.V."/>
            <person name="Henrissat B."/>
            <person name="Kues U."/>
            <person name="Berka R.M."/>
            <person name="Martinez A.T."/>
            <person name="Covert S.F."/>
            <person name="Blanchette R.A."/>
            <person name="Cullen D."/>
        </authorList>
    </citation>
    <scope>NUCLEOTIDE SEQUENCE [LARGE SCALE GENOMIC DNA]</scope>
    <source>
        <strain evidence="5 6">11061_1 CR5-6</strain>
    </source>
</reference>
<dbReference type="AlphaFoldDB" id="A0A0C3PGR8"/>
<dbReference type="InterPro" id="IPR045063">
    <property type="entry name" value="Dynamin_N"/>
</dbReference>
<dbReference type="Proteomes" id="UP000053257">
    <property type="component" value="Unassembled WGS sequence"/>
</dbReference>
<feature type="domain" description="Dynamin-type G" evidence="4">
    <location>
        <begin position="1"/>
        <end position="300"/>
    </location>
</feature>
<dbReference type="CDD" id="cd08771">
    <property type="entry name" value="DLP_1"/>
    <property type="match status" value="1"/>
</dbReference>
<protein>
    <recommendedName>
        <fullName evidence="7">GED domain-containing protein</fullName>
    </recommendedName>
</protein>
<accession>A0A0C3PGR8</accession>
<dbReference type="InterPro" id="IPR003130">
    <property type="entry name" value="GED"/>
</dbReference>
<keyword evidence="2" id="KW-0342">GTP-binding</keyword>
<dbReference type="Gene3D" id="3.40.50.300">
    <property type="entry name" value="P-loop containing nucleotide triphosphate hydrolases"/>
    <property type="match status" value="1"/>
</dbReference>
<dbReference type="SUPFAM" id="SSF52540">
    <property type="entry name" value="P-loop containing nucleoside triphosphate hydrolases"/>
    <property type="match status" value="1"/>
</dbReference>
<dbReference type="InterPro" id="IPR027417">
    <property type="entry name" value="P-loop_NTPase"/>
</dbReference>
<organism evidence="5 6">
    <name type="scientific">Phlebiopsis gigantea (strain 11061_1 CR5-6)</name>
    <name type="common">White-rot fungus</name>
    <name type="synonym">Peniophora gigantea</name>
    <dbReference type="NCBI Taxonomy" id="745531"/>
    <lineage>
        <taxon>Eukaryota</taxon>
        <taxon>Fungi</taxon>
        <taxon>Dikarya</taxon>
        <taxon>Basidiomycota</taxon>
        <taxon>Agaricomycotina</taxon>
        <taxon>Agaricomycetes</taxon>
        <taxon>Polyporales</taxon>
        <taxon>Phanerochaetaceae</taxon>
        <taxon>Phlebiopsis</taxon>
    </lineage>
</organism>
<dbReference type="InterPro" id="IPR001401">
    <property type="entry name" value="Dynamin_GTPase"/>
</dbReference>
<dbReference type="HOGENOM" id="CLU_008964_4_1_1"/>
<dbReference type="STRING" id="745531.A0A0C3PGR8"/>